<dbReference type="SUPFAM" id="SSF161098">
    <property type="entry name" value="MetI-like"/>
    <property type="match status" value="1"/>
</dbReference>
<dbReference type="CDD" id="cd06261">
    <property type="entry name" value="TM_PBP2"/>
    <property type="match status" value="1"/>
</dbReference>
<dbReference type="InterPro" id="IPR035906">
    <property type="entry name" value="MetI-like_sf"/>
</dbReference>
<feature type="transmembrane region" description="Helical" evidence="7">
    <location>
        <begin position="12"/>
        <end position="33"/>
    </location>
</feature>
<comment type="similarity">
    <text evidence="7">Belongs to the binding-protein-dependent transport system permease family.</text>
</comment>
<feature type="transmembrane region" description="Helical" evidence="7">
    <location>
        <begin position="180"/>
        <end position="202"/>
    </location>
</feature>
<sequence length="295" mass="33215">MREITADKAFNISNMIFILFLLAIVCYPLLYIISASISDPIAVNSGRMWLWPIGVSWEGYKRVLQSAEIWTGYRNTIVYTLLGTAINLLVTLPCAYALSKKKLIGGKVVMMLLLFTMFFQGGIIPSYLVVKQLHMVNTIWAIMIPQAAAVWYIIVTMTFFRNTIPQELEEAAEIDGCSVFGVFLRIVLPLSAPIIAVMGLFYGVGHWNEYFTALLYLSNENLYPLQLVLRKILILNQMSSMLSSVKDPLVLAEQARIAEIVKYAVMIVASLPMLIAYPFLQRFFIKGVFIGSLKS</sequence>
<keyword evidence="2 7" id="KW-0813">Transport</keyword>
<dbReference type="PROSITE" id="PS50928">
    <property type="entry name" value="ABC_TM1"/>
    <property type="match status" value="1"/>
</dbReference>
<comment type="subcellular location">
    <subcellularLocation>
        <location evidence="1 7">Cell membrane</location>
        <topology evidence="1 7">Multi-pass membrane protein</topology>
    </subcellularLocation>
</comment>
<feature type="transmembrane region" description="Helical" evidence="7">
    <location>
        <begin position="139"/>
        <end position="160"/>
    </location>
</feature>
<keyword evidence="10" id="KW-1185">Reference proteome</keyword>
<dbReference type="GO" id="GO:0055085">
    <property type="term" value="P:transmembrane transport"/>
    <property type="evidence" value="ECO:0007669"/>
    <property type="project" value="InterPro"/>
</dbReference>
<feature type="transmembrane region" description="Helical" evidence="7">
    <location>
        <begin position="77"/>
        <end position="96"/>
    </location>
</feature>
<evidence type="ECO:0000256" key="6">
    <source>
        <dbReference type="ARBA" id="ARBA00023136"/>
    </source>
</evidence>
<dbReference type="PANTHER" id="PTHR43744">
    <property type="entry name" value="ABC TRANSPORTER PERMEASE PROTEIN MG189-RELATED-RELATED"/>
    <property type="match status" value="1"/>
</dbReference>
<dbReference type="RefSeq" id="WP_185128535.1">
    <property type="nucleotide sequence ID" value="NZ_JACJVO010000009.1"/>
</dbReference>
<dbReference type="AlphaFoldDB" id="A0A7X0SJ08"/>
<evidence type="ECO:0000256" key="5">
    <source>
        <dbReference type="ARBA" id="ARBA00022989"/>
    </source>
</evidence>
<feature type="transmembrane region" description="Helical" evidence="7">
    <location>
        <begin position="108"/>
        <end position="127"/>
    </location>
</feature>
<evidence type="ECO:0000259" key="8">
    <source>
        <dbReference type="PROSITE" id="PS50928"/>
    </source>
</evidence>
<dbReference type="PANTHER" id="PTHR43744:SF9">
    <property type="entry name" value="POLYGALACTURONAN_RHAMNOGALACTURONAN TRANSPORT SYSTEM PERMEASE PROTEIN YTCP"/>
    <property type="match status" value="1"/>
</dbReference>
<evidence type="ECO:0000313" key="9">
    <source>
        <dbReference type="EMBL" id="MBB6730880.1"/>
    </source>
</evidence>
<evidence type="ECO:0000313" key="10">
    <source>
        <dbReference type="Proteomes" id="UP000564644"/>
    </source>
</evidence>
<gene>
    <name evidence="9" type="ORF">H7C18_08190</name>
</gene>
<name>A0A7X0SJ08_9BACL</name>
<dbReference type="EMBL" id="JACJVO010000009">
    <property type="protein sequence ID" value="MBB6730880.1"/>
    <property type="molecule type" value="Genomic_DNA"/>
</dbReference>
<protein>
    <submittedName>
        <fullName evidence="9">Carbohydrate ABC transporter permease</fullName>
    </submittedName>
</protein>
<dbReference type="Gene3D" id="1.10.3720.10">
    <property type="entry name" value="MetI-like"/>
    <property type="match status" value="1"/>
</dbReference>
<dbReference type="Proteomes" id="UP000564644">
    <property type="component" value="Unassembled WGS sequence"/>
</dbReference>
<evidence type="ECO:0000256" key="3">
    <source>
        <dbReference type="ARBA" id="ARBA00022475"/>
    </source>
</evidence>
<evidence type="ECO:0000256" key="1">
    <source>
        <dbReference type="ARBA" id="ARBA00004651"/>
    </source>
</evidence>
<organism evidence="9 10">
    <name type="scientific">Cohnella zeiphila</name>
    <dbReference type="NCBI Taxonomy" id="2761120"/>
    <lineage>
        <taxon>Bacteria</taxon>
        <taxon>Bacillati</taxon>
        <taxon>Bacillota</taxon>
        <taxon>Bacilli</taxon>
        <taxon>Bacillales</taxon>
        <taxon>Paenibacillaceae</taxon>
        <taxon>Cohnella</taxon>
    </lineage>
</organism>
<dbReference type="InterPro" id="IPR000515">
    <property type="entry name" value="MetI-like"/>
</dbReference>
<keyword evidence="4 7" id="KW-0812">Transmembrane</keyword>
<feature type="domain" description="ABC transmembrane type-1" evidence="8">
    <location>
        <begin position="73"/>
        <end position="269"/>
    </location>
</feature>
<reference evidence="9 10" key="1">
    <citation type="submission" date="2020-08" db="EMBL/GenBank/DDBJ databases">
        <title>Cohnella phylogeny.</title>
        <authorList>
            <person name="Dunlap C."/>
        </authorList>
    </citation>
    <scope>NUCLEOTIDE SEQUENCE [LARGE SCALE GENOMIC DNA]</scope>
    <source>
        <strain evidence="9 10">CBP 2801</strain>
    </source>
</reference>
<evidence type="ECO:0000256" key="4">
    <source>
        <dbReference type="ARBA" id="ARBA00022692"/>
    </source>
</evidence>
<accession>A0A7X0SJ08</accession>
<evidence type="ECO:0000256" key="2">
    <source>
        <dbReference type="ARBA" id="ARBA00022448"/>
    </source>
</evidence>
<proteinExistence type="inferred from homology"/>
<comment type="caution">
    <text evidence="9">The sequence shown here is derived from an EMBL/GenBank/DDBJ whole genome shotgun (WGS) entry which is preliminary data.</text>
</comment>
<feature type="transmembrane region" description="Helical" evidence="7">
    <location>
        <begin position="260"/>
        <end position="280"/>
    </location>
</feature>
<keyword evidence="6 7" id="KW-0472">Membrane</keyword>
<keyword evidence="5 7" id="KW-1133">Transmembrane helix</keyword>
<dbReference type="Pfam" id="PF00528">
    <property type="entry name" value="BPD_transp_1"/>
    <property type="match status" value="1"/>
</dbReference>
<keyword evidence="3" id="KW-1003">Cell membrane</keyword>
<dbReference type="GO" id="GO:0005886">
    <property type="term" value="C:plasma membrane"/>
    <property type="evidence" value="ECO:0007669"/>
    <property type="project" value="UniProtKB-SubCell"/>
</dbReference>
<evidence type="ECO:0000256" key="7">
    <source>
        <dbReference type="RuleBase" id="RU363032"/>
    </source>
</evidence>